<evidence type="ECO:0000313" key="1">
    <source>
        <dbReference type="EMBL" id="CAJ0697941.1"/>
    </source>
</evidence>
<protein>
    <submittedName>
        <fullName evidence="1">Uncharacterized protein</fullName>
    </submittedName>
</protein>
<organism evidence="1 2">
    <name type="scientific">Ralstonia mannitolilytica</name>
    <dbReference type="NCBI Taxonomy" id="105219"/>
    <lineage>
        <taxon>Bacteria</taxon>
        <taxon>Pseudomonadati</taxon>
        <taxon>Pseudomonadota</taxon>
        <taxon>Betaproteobacteria</taxon>
        <taxon>Burkholderiales</taxon>
        <taxon>Burkholderiaceae</taxon>
        <taxon>Ralstonia</taxon>
    </lineage>
</organism>
<evidence type="ECO:0000313" key="2">
    <source>
        <dbReference type="Proteomes" id="UP001190002"/>
    </source>
</evidence>
<proteinExistence type="predicted"/>
<gene>
    <name evidence="1" type="ORF">R77591_04887</name>
</gene>
<accession>A0AAD2ES79</accession>
<dbReference type="Proteomes" id="UP001190002">
    <property type="component" value="Unassembled WGS sequence"/>
</dbReference>
<sequence length="108" mass="12292">MRYQIKGRRLSSDTAPSQLSTIRDLEHNEFDFLIAVIFRSDWQIKCAVKVPHQTVAELADYRKHVNGHVLYVRPPLLAHPTVLDVTEMLRDVDPAQHAQRTTDSASAS</sequence>
<name>A0AAD2ES79_9RALS</name>
<comment type="caution">
    <text evidence="1">The sequence shown here is derived from an EMBL/GenBank/DDBJ whole genome shotgun (WGS) entry which is preliminary data.</text>
</comment>
<dbReference type="EMBL" id="CATVXE010000039">
    <property type="protein sequence ID" value="CAJ0697941.1"/>
    <property type="molecule type" value="Genomic_DNA"/>
</dbReference>
<reference evidence="1" key="1">
    <citation type="submission" date="2023-07" db="EMBL/GenBank/DDBJ databases">
        <authorList>
            <person name="Peeters C."/>
        </authorList>
    </citation>
    <scope>NUCLEOTIDE SEQUENCE</scope>
    <source>
        <strain evidence="1">R-77591</strain>
    </source>
</reference>
<dbReference type="RefSeq" id="WP_316685672.1">
    <property type="nucleotide sequence ID" value="NZ_CATVXE010000039.1"/>
</dbReference>
<dbReference type="AlphaFoldDB" id="A0AAD2ES79"/>